<dbReference type="AlphaFoldDB" id="A0A1N7L8G7"/>
<reference evidence="2" key="1">
    <citation type="submission" date="2017-01" db="EMBL/GenBank/DDBJ databases">
        <authorList>
            <person name="Varghese N."/>
            <person name="Submissions S."/>
        </authorList>
    </citation>
    <scope>NUCLEOTIDE SEQUENCE [LARGE SCALE GENOMIC DNA]</scope>
    <source>
        <strain evidence="2">DSM 45196</strain>
    </source>
</reference>
<proteinExistence type="predicted"/>
<accession>A0A1N7L8G7</accession>
<protein>
    <submittedName>
        <fullName evidence="1">Uncharacterized protein</fullName>
    </submittedName>
</protein>
<organism evidence="1 2">
    <name type="scientific">Kroppenstedtia eburnea</name>
    <dbReference type="NCBI Taxonomy" id="714067"/>
    <lineage>
        <taxon>Bacteria</taxon>
        <taxon>Bacillati</taxon>
        <taxon>Bacillota</taxon>
        <taxon>Bacilli</taxon>
        <taxon>Bacillales</taxon>
        <taxon>Thermoactinomycetaceae</taxon>
        <taxon>Kroppenstedtia</taxon>
    </lineage>
</organism>
<dbReference type="EMBL" id="FTOD01000004">
    <property type="protein sequence ID" value="SIS70135.1"/>
    <property type="molecule type" value="Genomic_DNA"/>
</dbReference>
<evidence type="ECO:0000313" key="2">
    <source>
        <dbReference type="Proteomes" id="UP000186795"/>
    </source>
</evidence>
<keyword evidence="2" id="KW-1185">Reference proteome</keyword>
<evidence type="ECO:0000313" key="1">
    <source>
        <dbReference type="EMBL" id="SIS70135.1"/>
    </source>
</evidence>
<dbReference type="RefSeq" id="WP_159439681.1">
    <property type="nucleotide sequence ID" value="NZ_CP048103.1"/>
</dbReference>
<dbReference type="Proteomes" id="UP000186795">
    <property type="component" value="Unassembled WGS sequence"/>
</dbReference>
<name>A0A1N7L8G7_9BACL</name>
<gene>
    <name evidence="1" type="ORF">SAMN05421790_10419</name>
</gene>
<sequence>MARLTQMLKKPWVKKIMGYWNKVRTIYGRMVPIFNMLKPLMSMGSRQLPGYY</sequence>